<dbReference type="PANTHER" id="PTHR23530">
    <property type="entry name" value="TRANSPORT PROTEIN-RELATED"/>
    <property type="match status" value="1"/>
</dbReference>
<dbReference type="InterPro" id="IPR053160">
    <property type="entry name" value="MFS_DHA3_Transporter"/>
</dbReference>
<name>A0A2M8EN46_9BACT</name>
<protein>
    <recommendedName>
        <fullName evidence="4">Major facilitator superfamily (MFS) profile domain-containing protein</fullName>
    </recommendedName>
</protein>
<dbReference type="AlphaFoldDB" id="A0A2M8EN46"/>
<feature type="transmembrane region" description="Helical" evidence="1">
    <location>
        <begin position="235"/>
        <end position="253"/>
    </location>
</feature>
<gene>
    <name evidence="2" type="ORF">CO057_04490</name>
</gene>
<comment type="caution">
    <text evidence="2">The sequence shown here is derived from an EMBL/GenBank/DDBJ whole genome shotgun (WGS) entry which is preliminary data.</text>
</comment>
<evidence type="ECO:0000313" key="3">
    <source>
        <dbReference type="Proteomes" id="UP000230251"/>
    </source>
</evidence>
<sequence>MKRLDDIKKYYIFRALIKRYPLPIIALFMIDVGVSVEQVALIFTVSAVLELIFEVPSGAIADAIGHKKSLLISMSGQAIAMALYLGASFEWVFAGHILYYVSGSLMTGSLLLIFFERLKVLGREHEYRKLPARAKSVSQGVGILFMATAGLAYMWQWWLPFTIGILQFVLAGVLISTFGKTANASAVKFDLYSLTWKQIREALKIFSTKPVVLWALLPVAFFTSAMDTFHNFDQILLSNFGLTAVLISFVYVAKRFVGMLAPFLGGWLTKKGVSDAWIFSGGLLGRAVWWQWRLD</sequence>
<feature type="transmembrane region" description="Helical" evidence="1">
    <location>
        <begin position="203"/>
        <end position="223"/>
    </location>
</feature>
<dbReference type="PANTHER" id="PTHR23530:SF1">
    <property type="entry name" value="PERMEASE, MAJOR FACILITATOR SUPERFAMILY-RELATED"/>
    <property type="match status" value="1"/>
</dbReference>
<dbReference type="SUPFAM" id="SSF103473">
    <property type="entry name" value="MFS general substrate transporter"/>
    <property type="match status" value="1"/>
</dbReference>
<feature type="transmembrane region" description="Helical" evidence="1">
    <location>
        <begin position="20"/>
        <end position="36"/>
    </location>
</feature>
<dbReference type="Pfam" id="PF07690">
    <property type="entry name" value="MFS_1"/>
    <property type="match status" value="1"/>
</dbReference>
<keyword evidence="1" id="KW-0472">Membrane</keyword>
<evidence type="ECO:0000313" key="2">
    <source>
        <dbReference type="EMBL" id="PJC24141.1"/>
    </source>
</evidence>
<dbReference type="Proteomes" id="UP000230251">
    <property type="component" value="Unassembled WGS sequence"/>
</dbReference>
<dbReference type="CDD" id="cd06174">
    <property type="entry name" value="MFS"/>
    <property type="match status" value="1"/>
</dbReference>
<reference evidence="3" key="1">
    <citation type="submission" date="2017-09" db="EMBL/GenBank/DDBJ databases">
        <title>Depth-based differentiation of microbial function through sediment-hosted aquifers and enrichment of novel symbionts in the deep terrestrial subsurface.</title>
        <authorList>
            <person name="Probst A.J."/>
            <person name="Ladd B."/>
            <person name="Jarett J.K."/>
            <person name="Geller-Mcgrath D.E."/>
            <person name="Sieber C.M.K."/>
            <person name="Emerson J.B."/>
            <person name="Anantharaman K."/>
            <person name="Thomas B.C."/>
            <person name="Malmstrom R."/>
            <person name="Stieglmeier M."/>
            <person name="Klingl A."/>
            <person name="Woyke T."/>
            <person name="Ryan C.M."/>
            <person name="Banfield J.F."/>
        </authorList>
    </citation>
    <scope>NUCLEOTIDE SEQUENCE [LARGE SCALE GENOMIC DNA]</scope>
</reference>
<dbReference type="Gene3D" id="1.20.1250.20">
    <property type="entry name" value="MFS general substrate transporter like domains"/>
    <property type="match status" value="1"/>
</dbReference>
<dbReference type="InterPro" id="IPR011701">
    <property type="entry name" value="MFS"/>
</dbReference>
<dbReference type="InterPro" id="IPR036259">
    <property type="entry name" value="MFS_trans_sf"/>
</dbReference>
<evidence type="ECO:0008006" key="4">
    <source>
        <dbReference type="Google" id="ProtNLM"/>
    </source>
</evidence>
<organism evidence="2 3">
    <name type="scientific">Candidatus Uhrbacteria bacterium CG_4_9_14_0_2_um_filter_41_50</name>
    <dbReference type="NCBI Taxonomy" id="1975031"/>
    <lineage>
        <taxon>Bacteria</taxon>
        <taxon>Candidatus Uhriibacteriota</taxon>
    </lineage>
</organism>
<keyword evidence="1" id="KW-0812">Transmembrane</keyword>
<dbReference type="GO" id="GO:0022857">
    <property type="term" value="F:transmembrane transporter activity"/>
    <property type="evidence" value="ECO:0007669"/>
    <property type="project" value="InterPro"/>
</dbReference>
<feature type="transmembrane region" description="Helical" evidence="1">
    <location>
        <begin position="161"/>
        <end position="182"/>
    </location>
</feature>
<keyword evidence="1" id="KW-1133">Transmembrane helix</keyword>
<dbReference type="EMBL" id="PFSI01000067">
    <property type="protein sequence ID" value="PJC24141.1"/>
    <property type="molecule type" value="Genomic_DNA"/>
</dbReference>
<feature type="transmembrane region" description="Helical" evidence="1">
    <location>
        <begin position="97"/>
        <end position="115"/>
    </location>
</feature>
<proteinExistence type="predicted"/>
<feature type="transmembrane region" description="Helical" evidence="1">
    <location>
        <begin position="136"/>
        <end position="155"/>
    </location>
</feature>
<evidence type="ECO:0000256" key="1">
    <source>
        <dbReference type="SAM" id="Phobius"/>
    </source>
</evidence>
<accession>A0A2M8EN46</accession>